<evidence type="ECO:0000256" key="1">
    <source>
        <dbReference type="SAM" id="Phobius"/>
    </source>
</evidence>
<evidence type="ECO:0000313" key="2">
    <source>
        <dbReference type="EMBL" id="OGF61748.1"/>
    </source>
</evidence>
<organism evidence="2 3">
    <name type="scientific">Candidatus Giovannonibacteria bacterium RIFCSPHIGHO2_01_FULL_45_23</name>
    <dbReference type="NCBI Taxonomy" id="1798325"/>
    <lineage>
        <taxon>Bacteria</taxon>
        <taxon>Candidatus Giovannoniibacteriota</taxon>
    </lineage>
</organism>
<dbReference type="Proteomes" id="UP000179251">
    <property type="component" value="Unassembled WGS sequence"/>
</dbReference>
<accession>A0A1F5VER9</accession>
<name>A0A1F5VER9_9BACT</name>
<proteinExistence type="predicted"/>
<feature type="transmembrane region" description="Helical" evidence="1">
    <location>
        <begin position="6"/>
        <end position="27"/>
    </location>
</feature>
<dbReference type="AlphaFoldDB" id="A0A1F5VER9"/>
<comment type="caution">
    <text evidence="2">The sequence shown here is derived from an EMBL/GenBank/DDBJ whole genome shotgun (WGS) entry which is preliminary data.</text>
</comment>
<keyword evidence="1" id="KW-1133">Transmembrane helix</keyword>
<reference evidence="2 3" key="1">
    <citation type="journal article" date="2016" name="Nat. Commun.">
        <title>Thousands of microbial genomes shed light on interconnected biogeochemical processes in an aquifer system.</title>
        <authorList>
            <person name="Anantharaman K."/>
            <person name="Brown C.T."/>
            <person name="Hug L.A."/>
            <person name="Sharon I."/>
            <person name="Castelle C.J."/>
            <person name="Probst A.J."/>
            <person name="Thomas B.C."/>
            <person name="Singh A."/>
            <person name="Wilkins M.J."/>
            <person name="Karaoz U."/>
            <person name="Brodie E.L."/>
            <person name="Williams K.H."/>
            <person name="Hubbard S.S."/>
            <person name="Banfield J.F."/>
        </authorList>
    </citation>
    <scope>NUCLEOTIDE SEQUENCE [LARGE SCALE GENOMIC DNA]</scope>
</reference>
<sequence length="92" mass="10402">MQNKGFVQIVIIAALLVIILSLLGVSLSSLFSNPLLKENFGFLGKWLAKLWNHYLSVPFQYLRNIWVDLIWDPFVNMLTGLKGGSGPFEPPR</sequence>
<protein>
    <submittedName>
        <fullName evidence="2">Uncharacterized protein</fullName>
    </submittedName>
</protein>
<evidence type="ECO:0000313" key="3">
    <source>
        <dbReference type="Proteomes" id="UP000179251"/>
    </source>
</evidence>
<dbReference type="STRING" id="1798325.A2834_00910"/>
<keyword evidence="1" id="KW-0812">Transmembrane</keyword>
<gene>
    <name evidence="2" type="ORF">A2834_00910</name>
</gene>
<keyword evidence="1" id="KW-0472">Membrane</keyword>
<dbReference type="EMBL" id="MFHD01000026">
    <property type="protein sequence ID" value="OGF61748.1"/>
    <property type="molecule type" value="Genomic_DNA"/>
</dbReference>